<proteinExistence type="predicted"/>
<name>A0A2G9RZV1_AQUCT</name>
<gene>
    <name evidence="2" type="ORF">AB205_0089760</name>
</gene>
<reference evidence="3" key="1">
    <citation type="journal article" date="2017" name="Nat. Commun.">
        <title>The North American bullfrog draft genome provides insight into hormonal regulation of long noncoding RNA.</title>
        <authorList>
            <person name="Hammond S.A."/>
            <person name="Warren R.L."/>
            <person name="Vandervalk B.P."/>
            <person name="Kucuk E."/>
            <person name="Khan H."/>
            <person name="Gibb E.A."/>
            <person name="Pandoh P."/>
            <person name="Kirk H."/>
            <person name="Zhao Y."/>
            <person name="Jones M."/>
            <person name="Mungall A.J."/>
            <person name="Coope R."/>
            <person name="Pleasance S."/>
            <person name="Moore R.A."/>
            <person name="Holt R.A."/>
            <person name="Round J.M."/>
            <person name="Ohora S."/>
            <person name="Walle B.V."/>
            <person name="Veldhoen N."/>
            <person name="Helbing C.C."/>
            <person name="Birol I."/>
        </authorList>
    </citation>
    <scope>NUCLEOTIDE SEQUENCE [LARGE SCALE GENOMIC DNA]</scope>
</reference>
<organism evidence="2 3">
    <name type="scientific">Aquarana catesbeiana</name>
    <name type="common">American bullfrog</name>
    <name type="synonym">Rana catesbeiana</name>
    <dbReference type="NCBI Taxonomy" id="8400"/>
    <lineage>
        <taxon>Eukaryota</taxon>
        <taxon>Metazoa</taxon>
        <taxon>Chordata</taxon>
        <taxon>Craniata</taxon>
        <taxon>Vertebrata</taxon>
        <taxon>Euteleostomi</taxon>
        <taxon>Amphibia</taxon>
        <taxon>Batrachia</taxon>
        <taxon>Anura</taxon>
        <taxon>Neobatrachia</taxon>
        <taxon>Ranoidea</taxon>
        <taxon>Ranidae</taxon>
        <taxon>Aquarana</taxon>
    </lineage>
</organism>
<dbReference type="EMBL" id="KV933232">
    <property type="protein sequence ID" value="PIO32731.1"/>
    <property type="molecule type" value="Genomic_DNA"/>
</dbReference>
<dbReference type="Proteomes" id="UP000228934">
    <property type="component" value="Unassembled WGS sequence"/>
</dbReference>
<protein>
    <submittedName>
        <fullName evidence="2">Uncharacterized protein</fullName>
    </submittedName>
</protein>
<feature type="region of interest" description="Disordered" evidence="1">
    <location>
        <begin position="117"/>
        <end position="139"/>
    </location>
</feature>
<dbReference type="AlphaFoldDB" id="A0A2G9RZV1"/>
<evidence type="ECO:0000313" key="2">
    <source>
        <dbReference type="EMBL" id="PIO32731.1"/>
    </source>
</evidence>
<sequence length="312" mass="34231">MPTKKDTTKTKKILKVLPPGARISSHISTLSSSPELPVMASQGESLEQIDGATASHISAPVYVTEDVLSSTLQGLEGRLAALIASSIQMDRKHARSPCPTSEPLQGEQWAQDDVLPSVDQEEKQTDDSSVEETMVDEPFSASQSEKLLIQTLTEMVCSTFMLPLTESPESSVSSLGSLKPSHPLHAFPVHALLEQLVFAEWDHLDEHFLPPNRFSVLYPMEEKFTKRWKLPAVDAAISRVNKSLSCPVDNAQMLKVDDPTDKKLESLLKFTFSLAGAVTQPTVAAIDVCQSLKDQFRQALKEVPAQQARELA</sequence>
<accession>A0A2G9RZV1</accession>
<evidence type="ECO:0000313" key="3">
    <source>
        <dbReference type="Proteomes" id="UP000228934"/>
    </source>
</evidence>
<evidence type="ECO:0000256" key="1">
    <source>
        <dbReference type="SAM" id="MobiDB-lite"/>
    </source>
</evidence>
<dbReference type="Gene3D" id="1.10.287.3160">
    <property type="match status" value="1"/>
</dbReference>
<keyword evidence="3" id="KW-1185">Reference proteome</keyword>